<evidence type="ECO:0000256" key="3">
    <source>
        <dbReference type="ARBA" id="ARBA00022692"/>
    </source>
</evidence>
<evidence type="ECO:0000259" key="7">
    <source>
        <dbReference type="Pfam" id="PF00892"/>
    </source>
</evidence>
<feature type="domain" description="EamA" evidence="7">
    <location>
        <begin position="158"/>
        <end position="294"/>
    </location>
</feature>
<dbReference type="SUPFAM" id="SSF103481">
    <property type="entry name" value="Multidrug resistance efflux transporter EmrE"/>
    <property type="match status" value="2"/>
</dbReference>
<evidence type="ECO:0000256" key="2">
    <source>
        <dbReference type="ARBA" id="ARBA00007362"/>
    </source>
</evidence>
<accession>A0A7X3LR75</accession>
<organism evidence="8 9">
    <name type="scientific">Stappia sediminis</name>
    <dbReference type="NCBI Taxonomy" id="2692190"/>
    <lineage>
        <taxon>Bacteria</taxon>
        <taxon>Pseudomonadati</taxon>
        <taxon>Pseudomonadota</taxon>
        <taxon>Alphaproteobacteria</taxon>
        <taxon>Hyphomicrobiales</taxon>
        <taxon>Stappiaceae</taxon>
        <taxon>Stappia</taxon>
    </lineage>
</organism>
<keyword evidence="3 6" id="KW-0812">Transmembrane</keyword>
<name>A0A7X3LR75_9HYPH</name>
<proteinExistence type="inferred from homology"/>
<dbReference type="InterPro" id="IPR037185">
    <property type="entry name" value="EmrE-like"/>
</dbReference>
<feature type="transmembrane region" description="Helical" evidence="6">
    <location>
        <begin position="120"/>
        <end position="140"/>
    </location>
</feature>
<sequence>MAILALSAALGASFTWAAAGLISHVPAMRLGSFEFTRVQLISSSAILAALVTAAGGWVTVDWGHWSGFAGSILFGVLISNLAMAACLRRGGPRRTQLLMSMNAPISAIFGYWLLGETLTPSALLGAGFALAGLCLAILFGRSDSKELEPVEGTLAGVVIFGLVAAASHAAGLIALKPVLLSGTDPLAVSALRTGGGAFAISLVALWPAKSFEPLMKPDARLVAWTILPGVMGYVVAVSLLLYALANFNTGIAAVLGSLSPVLILPMIWLTKGAMPRPQAWAGALLVVCGIALIIFG</sequence>
<evidence type="ECO:0000313" key="9">
    <source>
        <dbReference type="Proteomes" id="UP000433101"/>
    </source>
</evidence>
<dbReference type="EMBL" id="WUMV01000001">
    <property type="protein sequence ID" value="MXN63590.1"/>
    <property type="molecule type" value="Genomic_DNA"/>
</dbReference>
<feature type="transmembrane region" description="Helical" evidence="6">
    <location>
        <begin position="277"/>
        <end position="295"/>
    </location>
</feature>
<feature type="transmembrane region" description="Helical" evidence="6">
    <location>
        <begin position="186"/>
        <end position="209"/>
    </location>
</feature>
<evidence type="ECO:0000256" key="5">
    <source>
        <dbReference type="ARBA" id="ARBA00023136"/>
    </source>
</evidence>
<dbReference type="Pfam" id="PF00892">
    <property type="entry name" value="EamA"/>
    <property type="match status" value="2"/>
</dbReference>
<dbReference type="GO" id="GO:0016020">
    <property type="term" value="C:membrane"/>
    <property type="evidence" value="ECO:0007669"/>
    <property type="project" value="UniProtKB-SubCell"/>
</dbReference>
<feature type="domain" description="EamA" evidence="7">
    <location>
        <begin position="5"/>
        <end position="137"/>
    </location>
</feature>
<feature type="transmembrane region" description="Helical" evidence="6">
    <location>
        <begin position="251"/>
        <end position="270"/>
    </location>
</feature>
<reference evidence="8 9" key="1">
    <citation type="submission" date="2019-12" db="EMBL/GenBank/DDBJ databases">
        <authorList>
            <person name="Li M."/>
        </authorList>
    </citation>
    <scope>NUCLEOTIDE SEQUENCE [LARGE SCALE GENOMIC DNA]</scope>
    <source>
        <strain evidence="8 9">GBMRC 2046</strain>
    </source>
</reference>
<dbReference type="InterPro" id="IPR050638">
    <property type="entry name" value="AA-Vitamin_Transporters"/>
</dbReference>
<keyword evidence="4 6" id="KW-1133">Transmembrane helix</keyword>
<feature type="transmembrane region" description="Helical" evidence="6">
    <location>
        <begin position="65"/>
        <end position="85"/>
    </location>
</feature>
<feature type="transmembrane region" description="Helical" evidence="6">
    <location>
        <begin position="6"/>
        <end position="28"/>
    </location>
</feature>
<dbReference type="RefSeq" id="WP_160773833.1">
    <property type="nucleotide sequence ID" value="NZ_WUMV01000001.1"/>
</dbReference>
<keyword evidence="5 6" id="KW-0472">Membrane</keyword>
<protein>
    <submittedName>
        <fullName evidence="8">EamA family transporter</fullName>
    </submittedName>
</protein>
<evidence type="ECO:0000256" key="6">
    <source>
        <dbReference type="SAM" id="Phobius"/>
    </source>
</evidence>
<comment type="subcellular location">
    <subcellularLocation>
        <location evidence="1">Membrane</location>
        <topology evidence="1">Multi-pass membrane protein</topology>
    </subcellularLocation>
</comment>
<keyword evidence="9" id="KW-1185">Reference proteome</keyword>
<evidence type="ECO:0000313" key="8">
    <source>
        <dbReference type="EMBL" id="MXN63590.1"/>
    </source>
</evidence>
<evidence type="ECO:0000256" key="1">
    <source>
        <dbReference type="ARBA" id="ARBA00004141"/>
    </source>
</evidence>
<feature type="transmembrane region" description="Helical" evidence="6">
    <location>
        <begin position="152"/>
        <end position="174"/>
    </location>
</feature>
<dbReference type="InterPro" id="IPR000620">
    <property type="entry name" value="EamA_dom"/>
</dbReference>
<feature type="transmembrane region" description="Helical" evidence="6">
    <location>
        <begin position="221"/>
        <end position="245"/>
    </location>
</feature>
<dbReference type="PANTHER" id="PTHR32322:SF2">
    <property type="entry name" value="EAMA DOMAIN-CONTAINING PROTEIN"/>
    <property type="match status" value="1"/>
</dbReference>
<gene>
    <name evidence="8" type="ORF">GR183_01630</name>
</gene>
<comment type="similarity">
    <text evidence="2">Belongs to the EamA transporter family.</text>
</comment>
<dbReference type="PANTHER" id="PTHR32322">
    <property type="entry name" value="INNER MEMBRANE TRANSPORTER"/>
    <property type="match status" value="1"/>
</dbReference>
<dbReference type="Proteomes" id="UP000433101">
    <property type="component" value="Unassembled WGS sequence"/>
</dbReference>
<dbReference type="AlphaFoldDB" id="A0A7X3LR75"/>
<feature type="transmembrane region" description="Helical" evidence="6">
    <location>
        <begin position="40"/>
        <end position="59"/>
    </location>
</feature>
<evidence type="ECO:0000256" key="4">
    <source>
        <dbReference type="ARBA" id="ARBA00022989"/>
    </source>
</evidence>
<comment type="caution">
    <text evidence="8">The sequence shown here is derived from an EMBL/GenBank/DDBJ whole genome shotgun (WGS) entry which is preliminary data.</text>
</comment>